<keyword evidence="2" id="KW-1133">Transmembrane helix</keyword>
<feature type="compositionally biased region" description="Basic residues" evidence="1">
    <location>
        <begin position="1"/>
        <end position="11"/>
    </location>
</feature>
<comment type="caution">
    <text evidence="4">The sequence shown here is derived from an EMBL/GenBank/DDBJ whole genome shotgun (WGS) entry which is preliminary data.</text>
</comment>
<organism evidence="4 5">
    <name type="scientific">Fodinibius salinus</name>
    <dbReference type="NCBI Taxonomy" id="860790"/>
    <lineage>
        <taxon>Bacteria</taxon>
        <taxon>Pseudomonadati</taxon>
        <taxon>Balneolota</taxon>
        <taxon>Balneolia</taxon>
        <taxon>Balneolales</taxon>
        <taxon>Balneolaceae</taxon>
        <taxon>Fodinibius</taxon>
    </lineage>
</organism>
<accession>A0A5D3YK94</accession>
<evidence type="ECO:0000313" key="4">
    <source>
        <dbReference type="EMBL" id="TYP92152.1"/>
    </source>
</evidence>
<proteinExistence type="predicted"/>
<keyword evidence="5" id="KW-1185">Reference proteome</keyword>
<feature type="domain" description="Inner membrane protein YgaP-like transmembrane" evidence="3">
    <location>
        <begin position="29"/>
        <end position="93"/>
    </location>
</feature>
<evidence type="ECO:0000256" key="1">
    <source>
        <dbReference type="SAM" id="MobiDB-lite"/>
    </source>
</evidence>
<gene>
    <name evidence="4" type="ORF">LX73_2402</name>
</gene>
<dbReference type="EMBL" id="VNHY01000004">
    <property type="protein sequence ID" value="TYP92152.1"/>
    <property type="molecule type" value="Genomic_DNA"/>
</dbReference>
<feature type="region of interest" description="Disordered" evidence="1">
    <location>
        <begin position="1"/>
        <end position="29"/>
    </location>
</feature>
<feature type="transmembrane region" description="Helical" evidence="2">
    <location>
        <begin position="39"/>
        <end position="57"/>
    </location>
</feature>
<evidence type="ECO:0000256" key="2">
    <source>
        <dbReference type="SAM" id="Phobius"/>
    </source>
</evidence>
<keyword evidence="2" id="KW-0472">Membrane</keyword>
<name>A0A5D3YK94_9BACT</name>
<reference evidence="4 5" key="1">
    <citation type="submission" date="2019-07" db="EMBL/GenBank/DDBJ databases">
        <title>Genomic Encyclopedia of Archaeal and Bacterial Type Strains, Phase II (KMG-II): from individual species to whole genera.</title>
        <authorList>
            <person name="Goeker M."/>
        </authorList>
    </citation>
    <scope>NUCLEOTIDE SEQUENCE [LARGE SCALE GENOMIC DNA]</scope>
    <source>
        <strain evidence="4 5">DSM 21935</strain>
    </source>
</reference>
<dbReference type="InterPro" id="IPR021309">
    <property type="entry name" value="YgaP-like_TM"/>
</dbReference>
<keyword evidence="2" id="KW-0812">Transmembrane</keyword>
<dbReference type="Proteomes" id="UP000324595">
    <property type="component" value="Unassembled WGS sequence"/>
</dbReference>
<feature type="transmembrane region" description="Helical" evidence="2">
    <location>
        <begin position="63"/>
        <end position="85"/>
    </location>
</feature>
<evidence type="ECO:0000313" key="5">
    <source>
        <dbReference type="Proteomes" id="UP000324595"/>
    </source>
</evidence>
<sequence>MKKVYRLKNLHRSSETKSNPNNNGEVSTMKQNMGNIDRIIRTLLAVLVGILYYTEVISGTTAVIMGIIAIVFLLTSLISTCPLYMPFGLSTKKK</sequence>
<dbReference type="Pfam" id="PF11127">
    <property type="entry name" value="YgaP-like_TM"/>
    <property type="match status" value="1"/>
</dbReference>
<evidence type="ECO:0000259" key="3">
    <source>
        <dbReference type="Pfam" id="PF11127"/>
    </source>
</evidence>
<feature type="compositionally biased region" description="Polar residues" evidence="1">
    <location>
        <begin position="16"/>
        <end position="29"/>
    </location>
</feature>
<dbReference type="AlphaFoldDB" id="A0A5D3YK94"/>
<protein>
    <recommendedName>
        <fullName evidence="3">Inner membrane protein YgaP-like transmembrane domain-containing protein</fullName>
    </recommendedName>
</protein>